<keyword evidence="2" id="KW-1185">Reference proteome</keyword>
<reference evidence="2" key="1">
    <citation type="submission" date="2016-07" db="EMBL/GenBank/DDBJ databases">
        <title>Multiple horizontal gene transfer events from other fungi enriched the ability of initially mycotrophic Trichoderma (Ascomycota) to feed on dead plant biomass.</title>
        <authorList>
            <consortium name="DOE Joint Genome Institute"/>
            <person name="Atanasova L."/>
            <person name="Chenthamara K."/>
            <person name="Zhang J."/>
            <person name="Grujic M."/>
            <person name="Henrissat B."/>
            <person name="Kuo A."/>
            <person name="Aerts A."/>
            <person name="Salamov A."/>
            <person name="Lipzen A."/>
            <person name="Labutti K."/>
            <person name="Barry K."/>
            <person name="Miao Y."/>
            <person name="Rahimi M.J."/>
            <person name="Shen Q."/>
            <person name="Grigoriev I.V."/>
            <person name="Kubicek C.P."/>
            <person name="Druzhinina I.S."/>
        </authorList>
    </citation>
    <scope>NUCLEOTIDE SEQUENCE [LARGE SCALE GENOMIC DNA]</scope>
    <source>
        <strain evidence="2">TUCIM 6016</strain>
    </source>
</reference>
<protein>
    <submittedName>
        <fullName evidence="1">Uncharacterized protein</fullName>
    </submittedName>
</protein>
<dbReference type="EMBL" id="KZ680212">
    <property type="protein sequence ID" value="PTB66816.1"/>
    <property type="molecule type" value="Genomic_DNA"/>
</dbReference>
<dbReference type="Proteomes" id="UP000241546">
    <property type="component" value="Unassembled WGS sequence"/>
</dbReference>
<dbReference type="RefSeq" id="XP_024750136.1">
    <property type="nucleotide sequence ID" value="XM_024897876.1"/>
</dbReference>
<name>A0A2T4BBV5_9HYPO</name>
<organism evidence="1 2">
    <name type="scientific">Trichoderma citrinoviride</name>
    <dbReference type="NCBI Taxonomy" id="58853"/>
    <lineage>
        <taxon>Eukaryota</taxon>
        <taxon>Fungi</taxon>
        <taxon>Dikarya</taxon>
        <taxon>Ascomycota</taxon>
        <taxon>Pezizomycotina</taxon>
        <taxon>Sordariomycetes</taxon>
        <taxon>Hypocreomycetidae</taxon>
        <taxon>Hypocreales</taxon>
        <taxon>Hypocreaceae</taxon>
        <taxon>Trichoderma</taxon>
    </lineage>
</organism>
<evidence type="ECO:0000313" key="2">
    <source>
        <dbReference type="Proteomes" id="UP000241546"/>
    </source>
</evidence>
<dbReference type="GeneID" id="36605994"/>
<dbReference type="AlphaFoldDB" id="A0A2T4BBV5"/>
<dbReference type="OrthoDB" id="10515806at2759"/>
<gene>
    <name evidence="1" type="ORF">BBK36DRAFT_19436</name>
</gene>
<sequence>MASGNSAQSAAHQQNISIQFSFYQRTVYETSTHPPKPCGSKKEDAGLRIRAHEQIIQREAGRMARYTTRCLESIIHGRLPINTELLDLDYILLIGKQLLETWEQRKRANELIAPRQMVKTQLLPGKRPSHQKGQTIDIVLTCFRIFSADIPPKTSPQGFDSLPDVQMS</sequence>
<proteinExistence type="predicted"/>
<accession>A0A2T4BBV5</accession>
<evidence type="ECO:0000313" key="1">
    <source>
        <dbReference type="EMBL" id="PTB66816.1"/>
    </source>
</evidence>